<organism evidence="2 3">
    <name type="scientific">Rhizobium leguminosarum</name>
    <dbReference type="NCBI Taxonomy" id="384"/>
    <lineage>
        <taxon>Bacteria</taxon>
        <taxon>Pseudomonadati</taxon>
        <taxon>Pseudomonadota</taxon>
        <taxon>Alphaproteobacteria</taxon>
        <taxon>Hyphomicrobiales</taxon>
        <taxon>Rhizobiaceae</taxon>
        <taxon>Rhizobium/Agrobacterium group</taxon>
        <taxon>Rhizobium</taxon>
    </lineage>
</organism>
<evidence type="ECO:0000313" key="3">
    <source>
        <dbReference type="Proteomes" id="UP000183050"/>
    </source>
</evidence>
<feature type="domain" description="GMT-like wHTH" evidence="1">
    <location>
        <begin position="278"/>
        <end position="351"/>
    </location>
</feature>
<reference evidence="2 3" key="1">
    <citation type="submission" date="2016-11" db="EMBL/GenBank/DDBJ databases">
        <title>Rhizobium leguminosarum bv. viciae strain Vaf12 isolated from Vavilovia formosa root nodules from Russia, Dagestan.</title>
        <authorList>
            <person name="Kimeklis A."/>
        </authorList>
    </citation>
    <scope>NUCLEOTIDE SEQUENCE [LARGE SCALE GENOMIC DNA]</scope>
    <source>
        <strain evidence="2 3">Vaf-108</strain>
    </source>
</reference>
<dbReference type="EMBL" id="CP018228">
    <property type="protein sequence ID" value="API53420.1"/>
    <property type="molecule type" value="Genomic_DNA"/>
</dbReference>
<dbReference type="Proteomes" id="UP000183050">
    <property type="component" value="Chromosome"/>
</dbReference>
<proteinExistence type="predicted"/>
<dbReference type="AlphaFoldDB" id="A0A1L3ZCW3"/>
<sequence length="370" mass="41226">MSKKFFDERTDQSEVKARIVQKYLFVWANVVMGAAERMGTPIAYIDLYAGPGRYKDGAASTPLLILEQAVANPRIAKMLVTYFNDGDSDKTKTLEEEIGKLPGISSLKHAPTVTCGPVDQEAEVYFNKTKLVPSFSFIDPFGYKGLSLKIVNGVIKDWGCDCVFFFNYNRVNAGISNPAVSGHIDALFTKGRADRLRGMLPGKSPELREALILEELAAEIKALGGKFVLPFTFKNSKGTRTSHKLIFVSKSFKGYGIMKDIMAKESSTTDQGVPSLTYSPADADMPLLFSLQRPIDALRGDLLKSFAGKEASLDQIYEQHSVDTPYIRKNYSDLLIDLENEKMIEVFSTTGKRRKGTFPEHVRIRFPKDK</sequence>
<protein>
    <recommendedName>
        <fullName evidence="1">GMT-like wHTH domain-containing protein</fullName>
    </recommendedName>
</protein>
<dbReference type="NCBIfam" id="TIGR04474">
    <property type="entry name" value="tcm_partner"/>
    <property type="match status" value="1"/>
</dbReference>
<evidence type="ECO:0000259" key="1">
    <source>
        <dbReference type="Pfam" id="PF22560"/>
    </source>
</evidence>
<dbReference type="InterPro" id="IPR031009">
    <property type="entry name" value="Tcm_partner"/>
</dbReference>
<evidence type="ECO:0000313" key="2">
    <source>
        <dbReference type="EMBL" id="API53420.1"/>
    </source>
</evidence>
<gene>
    <name evidence="2" type="ORF">BMW22_18970</name>
</gene>
<dbReference type="InterPro" id="IPR054339">
    <property type="entry name" value="GMT_wHTH"/>
</dbReference>
<dbReference type="RefSeq" id="WP_072639757.1">
    <property type="nucleotide sequence ID" value="NZ_CP018228.1"/>
</dbReference>
<accession>A0A1L3ZCW3</accession>
<name>A0A1L3ZCW3_RHILE</name>
<dbReference type="Pfam" id="PF22560">
    <property type="entry name" value="GMT-wHTH"/>
    <property type="match status" value="1"/>
</dbReference>